<organism evidence="3 4">
    <name type="scientific">Sclerotinia borealis (strain F-4128)</name>
    <dbReference type="NCBI Taxonomy" id="1432307"/>
    <lineage>
        <taxon>Eukaryota</taxon>
        <taxon>Fungi</taxon>
        <taxon>Dikarya</taxon>
        <taxon>Ascomycota</taxon>
        <taxon>Pezizomycotina</taxon>
        <taxon>Leotiomycetes</taxon>
        <taxon>Helotiales</taxon>
        <taxon>Sclerotiniaceae</taxon>
        <taxon>Sclerotinia</taxon>
    </lineage>
</organism>
<keyword evidence="1" id="KW-0175">Coiled coil</keyword>
<evidence type="ECO:0000313" key="4">
    <source>
        <dbReference type="Proteomes" id="UP000019487"/>
    </source>
</evidence>
<gene>
    <name evidence="3" type="ORF">SBOR_0250</name>
</gene>
<evidence type="ECO:0000256" key="2">
    <source>
        <dbReference type="SAM" id="MobiDB-lite"/>
    </source>
</evidence>
<proteinExistence type="predicted"/>
<evidence type="ECO:0000256" key="1">
    <source>
        <dbReference type="SAM" id="Coils"/>
    </source>
</evidence>
<comment type="caution">
    <text evidence="3">The sequence shown here is derived from an EMBL/GenBank/DDBJ whole genome shotgun (WGS) entry which is preliminary data.</text>
</comment>
<feature type="coiled-coil region" evidence="1">
    <location>
        <begin position="129"/>
        <end position="175"/>
    </location>
</feature>
<dbReference type="Proteomes" id="UP000019487">
    <property type="component" value="Unassembled WGS sequence"/>
</dbReference>
<feature type="compositionally biased region" description="Low complexity" evidence="2">
    <location>
        <begin position="49"/>
        <end position="60"/>
    </location>
</feature>
<reference evidence="3 4" key="1">
    <citation type="journal article" date="2014" name="Genome Announc.">
        <title>Draft genome sequence of Sclerotinia borealis, a psychrophilic plant pathogenic fungus.</title>
        <authorList>
            <person name="Mardanov A.V."/>
            <person name="Beletsky A.V."/>
            <person name="Kadnikov V.V."/>
            <person name="Ignatov A.N."/>
            <person name="Ravin N.V."/>
        </authorList>
    </citation>
    <scope>NUCLEOTIDE SEQUENCE [LARGE SCALE GENOMIC DNA]</scope>
    <source>
        <strain evidence="4">F-4157</strain>
    </source>
</reference>
<keyword evidence="4" id="KW-1185">Reference proteome</keyword>
<protein>
    <submittedName>
        <fullName evidence="3">Uncharacterized protein</fullName>
    </submittedName>
</protein>
<feature type="region of interest" description="Disordered" evidence="2">
    <location>
        <begin position="1"/>
        <end position="69"/>
    </location>
</feature>
<dbReference type="AlphaFoldDB" id="W9CXN7"/>
<dbReference type="STRING" id="1432307.W9CXN7"/>
<name>W9CXN7_SCLBF</name>
<dbReference type="HOGENOM" id="CLU_464731_0_0_1"/>
<accession>W9CXN7</accession>
<sequence>MSFPPNRSRPSRKPAEADLRGSMNRSESMDPSVPQFVPSQLRHRKKESISSSGISASSPSTRGGRAEVFDNRSVSQSLQDWVETRISNIIRTIRETSAIPPHVQEDVSNELHNFIVDFIAQHVFFTEHEEKWKNQIRHLERQLQNASSGSSDQSRSELLAIIAQQREELQVKENQLNGKRILWLASHPPASQQRAAVNAYPSILPGGSSRSQFQLESAPSVNNSGYRSNGKTSMARLSRASLAAMENAAVGDQISPTQEEYNRVKASVTVAVPDSALESVPSILNLRDHMNSETETVVNHRRSRLPLVPYKSQPDNVQDMSINFTNDFAKIFGSMEGWCREYACIPNLAGDRTIASTNQNLWHYMMSVTYKDPQSAHSHVMALLGNENTRYWFVMRMALEYCFNQIMSISAFQKYNHGVHDHLASIKERLASKPIPSAEKRQELVAEQSALIKSVINSPDYIAFRNDSLVYHTKALRDMLGPLMNKGCSRTKAGGDLGVMIISSMELGAKMWTAKLSFQIVFPELLGTKFTAGTMIAKDHPKDNPYQLQTKQKRLKLVMTPSITMRDDNSITIIAKNLHKANVLLMT</sequence>
<dbReference type="EMBL" id="AYSA01000007">
    <property type="protein sequence ID" value="ESZ99380.1"/>
    <property type="molecule type" value="Genomic_DNA"/>
</dbReference>
<dbReference type="OrthoDB" id="4203839at2759"/>
<evidence type="ECO:0000313" key="3">
    <source>
        <dbReference type="EMBL" id="ESZ99380.1"/>
    </source>
</evidence>